<dbReference type="InterPro" id="IPR008758">
    <property type="entry name" value="Peptidase_S28"/>
</dbReference>
<feature type="signal peptide" evidence="6">
    <location>
        <begin position="1"/>
        <end position="16"/>
    </location>
</feature>
<keyword evidence="5" id="KW-0325">Glycoprotein</keyword>
<organism evidence="7 8">
    <name type="scientific">Mycena citricolor</name>
    <dbReference type="NCBI Taxonomy" id="2018698"/>
    <lineage>
        <taxon>Eukaryota</taxon>
        <taxon>Fungi</taxon>
        <taxon>Dikarya</taxon>
        <taxon>Basidiomycota</taxon>
        <taxon>Agaricomycotina</taxon>
        <taxon>Agaricomycetes</taxon>
        <taxon>Agaricomycetidae</taxon>
        <taxon>Agaricales</taxon>
        <taxon>Marasmiineae</taxon>
        <taxon>Mycenaceae</taxon>
        <taxon>Mycena</taxon>
    </lineage>
</organism>
<dbReference type="Proteomes" id="UP001295794">
    <property type="component" value="Unassembled WGS sequence"/>
</dbReference>
<gene>
    <name evidence="7" type="ORF">MYCIT1_LOCUS15007</name>
</gene>
<evidence type="ECO:0000256" key="1">
    <source>
        <dbReference type="ARBA" id="ARBA00011079"/>
    </source>
</evidence>
<dbReference type="GO" id="GO:0006508">
    <property type="term" value="P:proteolysis"/>
    <property type="evidence" value="ECO:0007669"/>
    <property type="project" value="UniProtKB-KW"/>
</dbReference>
<accession>A0AAD2Q312</accession>
<evidence type="ECO:0000256" key="2">
    <source>
        <dbReference type="ARBA" id="ARBA00022670"/>
    </source>
</evidence>
<evidence type="ECO:0000256" key="5">
    <source>
        <dbReference type="ARBA" id="ARBA00023180"/>
    </source>
</evidence>
<keyword evidence="3 6" id="KW-0732">Signal</keyword>
<dbReference type="AlphaFoldDB" id="A0AAD2Q312"/>
<proteinExistence type="inferred from homology"/>
<sequence>MKMLLGTVLLALSVHAAENFEHLQRLGPQGINLYRLEKQAAAAAKSAKSRFTVQGAARYGFSDGAEEQVSAEFKAQWFEQPLDHFDKSNNATFLQRYWINTRHYDPKKPGPVYVLDGGETSGVNRITFLDTGIMEILPRATGGVGIVLEHRYYGKSIPVSNFSTDNLRWLNNAQSAADSANFLANVKFEGIEEDLTAPNTPWIYYGGSYAGARAAHMKVLYPDLVYGAISSSGVTHADYLNWEYHEIIRNAADPVCMEHLENSIQTIDAILATGRLSNPLKSLFGLGGLTFDDDFASVISTPLGSWQSKCWHPDFISTRFDEFCEALNAPPFGSGLSSLSALPYNSAERMVSVPGGLKLDWTILNYAKYIKENVVSRCPEELDLDDCFGTHDEEQYLAADLDQDWRLWLFQVCTEWGYFFTAPPDPEHPRIVSNLQTLDYATKTCAQAFPPGKHMMVPPMPNITVVNELGDFGIAADRLAIIDGDIDPWRPMTPHSDNAFDRPDTVLQPFKIIRNGVHHYDEWGLMNLDDEPEEVRKIHEEMIYFVKEWLKDWQAPKSV</sequence>
<reference evidence="7" key="1">
    <citation type="submission" date="2023-11" db="EMBL/GenBank/DDBJ databases">
        <authorList>
            <person name="De Vega J J."/>
            <person name="De Vega J J."/>
        </authorList>
    </citation>
    <scope>NUCLEOTIDE SEQUENCE</scope>
</reference>
<evidence type="ECO:0008006" key="9">
    <source>
        <dbReference type="Google" id="ProtNLM"/>
    </source>
</evidence>
<keyword evidence="2" id="KW-0645">Protease</keyword>
<dbReference type="PANTHER" id="PTHR11010:SF117">
    <property type="entry name" value="SERINE PROTEASE 16"/>
    <property type="match status" value="1"/>
</dbReference>
<evidence type="ECO:0000313" key="8">
    <source>
        <dbReference type="Proteomes" id="UP001295794"/>
    </source>
</evidence>
<dbReference type="GO" id="GO:0008239">
    <property type="term" value="F:dipeptidyl-peptidase activity"/>
    <property type="evidence" value="ECO:0007669"/>
    <property type="project" value="TreeGrafter"/>
</dbReference>
<dbReference type="Gene3D" id="3.40.50.1820">
    <property type="entry name" value="alpha/beta hydrolase"/>
    <property type="match status" value="2"/>
</dbReference>
<evidence type="ECO:0000256" key="4">
    <source>
        <dbReference type="ARBA" id="ARBA00022801"/>
    </source>
</evidence>
<feature type="chain" id="PRO_5041980546" description="Peptidase S28" evidence="6">
    <location>
        <begin position="17"/>
        <end position="559"/>
    </location>
</feature>
<dbReference type="SUPFAM" id="SSF53474">
    <property type="entry name" value="alpha/beta-Hydrolases"/>
    <property type="match status" value="1"/>
</dbReference>
<protein>
    <recommendedName>
        <fullName evidence="9">Peptidase S28</fullName>
    </recommendedName>
</protein>
<keyword evidence="8" id="KW-1185">Reference proteome</keyword>
<evidence type="ECO:0000256" key="3">
    <source>
        <dbReference type="ARBA" id="ARBA00022729"/>
    </source>
</evidence>
<dbReference type="PANTHER" id="PTHR11010">
    <property type="entry name" value="PROTEASE S28 PRO-X CARBOXYPEPTIDASE-RELATED"/>
    <property type="match status" value="1"/>
</dbReference>
<dbReference type="Pfam" id="PF05577">
    <property type="entry name" value="Peptidase_S28"/>
    <property type="match status" value="2"/>
</dbReference>
<comment type="caution">
    <text evidence="7">The sequence shown here is derived from an EMBL/GenBank/DDBJ whole genome shotgun (WGS) entry which is preliminary data.</text>
</comment>
<name>A0AAD2Q312_9AGAR</name>
<evidence type="ECO:0000256" key="6">
    <source>
        <dbReference type="SAM" id="SignalP"/>
    </source>
</evidence>
<dbReference type="EMBL" id="CAVNYO010000167">
    <property type="protein sequence ID" value="CAK5270521.1"/>
    <property type="molecule type" value="Genomic_DNA"/>
</dbReference>
<dbReference type="InterPro" id="IPR029058">
    <property type="entry name" value="AB_hydrolase_fold"/>
</dbReference>
<dbReference type="GO" id="GO:0070008">
    <property type="term" value="F:serine-type exopeptidase activity"/>
    <property type="evidence" value="ECO:0007669"/>
    <property type="project" value="InterPro"/>
</dbReference>
<comment type="similarity">
    <text evidence="1">Belongs to the peptidase S28 family.</text>
</comment>
<keyword evidence="4" id="KW-0378">Hydrolase</keyword>
<evidence type="ECO:0000313" key="7">
    <source>
        <dbReference type="EMBL" id="CAK5270521.1"/>
    </source>
</evidence>